<evidence type="ECO:0000313" key="2">
    <source>
        <dbReference type="Proteomes" id="UP000006216"/>
    </source>
</evidence>
<protein>
    <submittedName>
        <fullName evidence="1">Uncharacterized protein</fullName>
    </submittedName>
</protein>
<evidence type="ECO:0000313" key="1">
    <source>
        <dbReference type="EMBL" id="AFN03743.1"/>
    </source>
</evidence>
<sequence>MKEARKLILPLAILLITIPMAVAEGWAKTYKIENSDIMYPESPLIMEKTIYLPGIYQV</sequence>
<dbReference type="HOGENOM" id="CLU_2968595_0_0_2"/>
<proteinExistence type="predicted"/>
<dbReference type="GeneID" id="59388106"/>
<accession>I6V134</accession>
<dbReference type="EMBL" id="CP003685">
    <property type="protein sequence ID" value="AFN03743.1"/>
    <property type="molecule type" value="Genomic_DNA"/>
</dbReference>
<dbReference type="KEGG" id="pfi:PFC_03970"/>
<dbReference type="RefSeq" id="WP_011012086.1">
    <property type="nucleotide sequence ID" value="NC_018092.1"/>
</dbReference>
<reference evidence="1 2" key="1">
    <citation type="journal article" date="2012" name="J. Bacteriol.">
        <title>Genome Sequencing of a Genetically-Tractable Pyrococcus furiosus Strain Reveals a Highly Dynamic Genome.</title>
        <authorList>
            <person name="Bridger S.L."/>
            <person name="Lancaster W.A."/>
            <person name="Poole F.L.II."/>
            <person name="Schut G.J."/>
            <person name="Adams M.W."/>
        </authorList>
    </citation>
    <scope>NUCLEOTIDE SEQUENCE [LARGE SCALE GENOMIC DNA]</scope>
    <source>
        <strain evidence="1 2">COM1</strain>
    </source>
</reference>
<gene>
    <name evidence="1" type="ORF">PFC_03970</name>
</gene>
<dbReference type="Proteomes" id="UP000006216">
    <property type="component" value="Chromosome"/>
</dbReference>
<dbReference type="PATRIC" id="fig|1185654.4.peg.808"/>
<organism evidence="2">
    <name type="scientific">Pyrococcus furiosus COM1</name>
    <dbReference type="NCBI Taxonomy" id="1185654"/>
    <lineage>
        <taxon>Archaea</taxon>
        <taxon>Methanobacteriati</taxon>
        <taxon>Methanobacteriota</taxon>
        <taxon>Thermococci</taxon>
        <taxon>Thermococcales</taxon>
        <taxon>Thermococcaceae</taxon>
        <taxon>Pyrococcus</taxon>
    </lineage>
</organism>
<dbReference type="AlphaFoldDB" id="I6V134"/>
<name>I6V134_9EURY</name>